<evidence type="ECO:0000256" key="1">
    <source>
        <dbReference type="SAM" id="MobiDB-lite"/>
    </source>
</evidence>
<dbReference type="EMBL" id="JARAFO010000001">
    <property type="protein sequence ID" value="MDE1450551.1"/>
    <property type="molecule type" value="Genomic_DNA"/>
</dbReference>
<feature type="domain" description="Methyltransferase" evidence="2">
    <location>
        <begin position="39"/>
        <end position="183"/>
    </location>
</feature>
<feature type="compositionally biased region" description="Polar residues" evidence="1">
    <location>
        <begin position="1"/>
        <end position="13"/>
    </location>
</feature>
<dbReference type="EMBL" id="LKPO01000001">
    <property type="protein sequence ID" value="OLF98902.1"/>
    <property type="molecule type" value="Genomic_DNA"/>
</dbReference>
<reference evidence="3" key="2">
    <citation type="submission" date="2022-12" db="EMBL/GenBank/DDBJ databases">
        <title>Draft Genome Sequences of Bacillus licheniformis and Bacillus paralicheniformis strains isolated from Irish skim milk powders.</title>
        <authorList>
            <person name="Lourenco A."/>
            <person name="Li F."/>
            <person name="Geraldine D."/>
            <person name="Tobin J.T."/>
            <person name="Butler F."/>
            <person name="Jordan K."/>
            <person name="Obrien T."/>
        </authorList>
    </citation>
    <scope>NUCLEOTIDE SEQUENCE</scope>
    <source>
        <strain evidence="3">3370</strain>
    </source>
</reference>
<dbReference type="SUPFAM" id="SSF53335">
    <property type="entry name" value="S-adenosyl-L-methionine-dependent methyltransferases"/>
    <property type="match status" value="1"/>
</dbReference>
<reference evidence="4 5" key="1">
    <citation type="journal article" date="2016" name="Front. Microbiol.">
        <title>High-Level Heat Resistance of Spores of Bacillus amyloliquefaciens and Bacillus licheniformis Results from the Presence of a spoVA Operon in a Tn1546 Transposon.</title>
        <authorList>
            <person name="Berendsen E.M."/>
            <person name="Koning R.A."/>
            <person name="Boekhorst J."/>
            <person name="de Jong A."/>
            <person name="Kuipers O.P."/>
            <person name="Wells-Bennik M.H."/>
        </authorList>
    </citation>
    <scope>NUCLEOTIDE SEQUENCE [LARGE SCALE GENOMIC DNA]</scope>
    <source>
        <strain evidence="4 5">B4121</strain>
    </source>
</reference>
<accession>A0A7Z8Z3Y4</accession>
<sequence length="255" mass="28711">MKTSAQRQFSKNPEQYRDEPLFSSGKDLDAMVSCRNLTGGETLLDIGTGAGHTAIAFSPFVKHCTGIDITEKMVQTAAQFAEQKNAENVVFLQGDAAQLDFASESFDIVTCRYAAHHFPEISRSIQEIARVLKKGGSFLLIDHCAPEDEALDRFINRLNQLRDPSHVREYSENEWQKLFEENGLDFAVLERWNLPIDYESWLRRGAVPEQRKAAIHAHLSEPSQSCRDMFNIVHDENGHPVSFCLKAVLIAGMKA</sequence>
<dbReference type="Proteomes" id="UP001216709">
    <property type="component" value="Unassembled WGS sequence"/>
</dbReference>
<dbReference type="InterPro" id="IPR025714">
    <property type="entry name" value="Methyltranfer_dom"/>
</dbReference>
<dbReference type="CDD" id="cd02440">
    <property type="entry name" value="AdoMet_MTases"/>
    <property type="match status" value="1"/>
</dbReference>
<comment type="caution">
    <text evidence="4">The sequence shown here is derived from an EMBL/GenBank/DDBJ whole genome shotgun (WGS) entry which is preliminary data.</text>
</comment>
<dbReference type="GO" id="GO:0008168">
    <property type="term" value="F:methyltransferase activity"/>
    <property type="evidence" value="ECO:0007669"/>
    <property type="project" value="UniProtKB-KW"/>
</dbReference>
<organism evidence="4 5">
    <name type="scientific">Bacillus paralicheniformis</name>
    <dbReference type="NCBI Taxonomy" id="1648923"/>
    <lineage>
        <taxon>Bacteria</taxon>
        <taxon>Bacillati</taxon>
        <taxon>Bacillota</taxon>
        <taxon>Bacilli</taxon>
        <taxon>Bacillales</taxon>
        <taxon>Bacillaceae</taxon>
        <taxon>Bacillus</taxon>
    </lineage>
</organism>
<name>A0A7Z8Z3Y4_9BACI</name>
<protein>
    <submittedName>
        <fullName evidence="3">Class I SAM-dependent methyltransferase</fullName>
    </submittedName>
    <submittedName>
        <fullName evidence="4">SAM-dependent methyltransferase YafE (UbiE-like protein)</fullName>
    </submittedName>
</protein>
<gene>
    <name evidence="4" type="ORF">B4121_0429</name>
    <name evidence="3" type="ORF">PVN32_00020</name>
</gene>
<dbReference type="Proteomes" id="UP000185604">
    <property type="component" value="Unassembled WGS sequence"/>
</dbReference>
<dbReference type="InterPro" id="IPR029063">
    <property type="entry name" value="SAM-dependent_MTases_sf"/>
</dbReference>
<feature type="region of interest" description="Disordered" evidence="1">
    <location>
        <begin position="1"/>
        <end position="22"/>
    </location>
</feature>
<dbReference type="AlphaFoldDB" id="A0A7Z8Z3Y4"/>
<dbReference type="PANTHER" id="PTHR43591:SF24">
    <property type="entry name" value="2-METHOXY-6-POLYPRENYL-1,4-BENZOQUINOL METHYLASE, MITOCHONDRIAL"/>
    <property type="match status" value="1"/>
</dbReference>
<evidence type="ECO:0000313" key="5">
    <source>
        <dbReference type="Proteomes" id="UP000185604"/>
    </source>
</evidence>
<evidence type="ECO:0000259" key="2">
    <source>
        <dbReference type="Pfam" id="PF13847"/>
    </source>
</evidence>
<dbReference type="RefSeq" id="WP_033155066.1">
    <property type="nucleotide sequence ID" value="NZ_CAOJBU010000003.1"/>
</dbReference>
<dbReference type="Gene3D" id="3.40.50.150">
    <property type="entry name" value="Vaccinia Virus protein VP39"/>
    <property type="match status" value="1"/>
</dbReference>
<dbReference type="Pfam" id="PF13847">
    <property type="entry name" value="Methyltransf_31"/>
    <property type="match status" value="1"/>
</dbReference>
<dbReference type="GO" id="GO:0032259">
    <property type="term" value="P:methylation"/>
    <property type="evidence" value="ECO:0007669"/>
    <property type="project" value="UniProtKB-KW"/>
</dbReference>
<keyword evidence="4" id="KW-0808">Transferase</keyword>
<evidence type="ECO:0000313" key="3">
    <source>
        <dbReference type="EMBL" id="MDE1450551.1"/>
    </source>
</evidence>
<evidence type="ECO:0000313" key="4">
    <source>
        <dbReference type="EMBL" id="OLF98902.1"/>
    </source>
</evidence>
<dbReference type="PANTHER" id="PTHR43591">
    <property type="entry name" value="METHYLTRANSFERASE"/>
    <property type="match status" value="1"/>
</dbReference>
<proteinExistence type="predicted"/>
<keyword evidence="4" id="KW-0489">Methyltransferase</keyword>